<evidence type="ECO:0000313" key="9">
    <source>
        <dbReference type="Proteomes" id="UP000002494"/>
    </source>
</evidence>
<evidence type="ECO:0000256" key="1">
    <source>
        <dbReference type="ARBA" id="ARBA00009269"/>
    </source>
</evidence>
<dbReference type="GeneTree" id="ENSGT00390000016972"/>
<comment type="similarity">
    <text evidence="1">Belongs to the eukaryotic ribosomal protein eL33 family.</text>
</comment>
<dbReference type="InterPro" id="IPR038661">
    <property type="entry name" value="Ribosomal_eL33_sf"/>
</dbReference>
<name>A0ABK0LX83_RAT</name>
<keyword evidence="4" id="KW-0687">Ribonucleoprotein</keyword>
<sequence>MDRIAHTYNLSTWVETGGSGVQGQPRLPKTDSQKNTNRVSAAELWGQISGACWEQDLFFKKGKYVWKAVVQGHFCCLQQGLQNQREHTALKIEGAYARNETEFYLGKRCAYMYKAKNNAVTPGGKPNKTRMIWGKVNPAHGNNDMVPAKFQSKLPEKTIGHRLHAVLYLPGFKLMQSK</sequence>
<dbReference type="Ensembl" id="ENSRNOT00000169644.1">
    <property type="protein sequence ID" value="ENSRNOP00000106396.1"/>
    <property type="gene ID" value="ENSRNOG00000073673.1"/>
</dbReference>
<evidence type="ECO:0000256" key="6">
    <source>
        <dbReference type="ARBA" id="ARBA00035530"/>
    </source>
</evidence>
<evidence type="ECO:0000256" key="5">
    <source>
        <dbReference type="ARBA" id="ARBA00035228"/>
    </source>
</evidence>
<dbReference type="Ensembl" id="ENSRNOT00000155512.1">
    <property type="protein sequence ID" value="ENSRNOP00000102514.1"/>
    <property type="gene ID" value="ENSRNOG00000073673.1"/>
</dbReference>
<accession>A0ABK0LX83</accession>
<dbReference type="Pfam" id="PF01247">
    <property type="entry name" value="Ribosomal_L35Ae"/>
    <property type="match status" value="1"/>
</dbReference>
<reference evidence="8" key="1">
    <citation type="journal article" date="2004" name="Nature">
        <title>Genome sequence of the Brown Norway rat yields insights into mammalian evolution.</title>
        <authorList>
            <consortium name="Rat Genome Sequencing Project Consortium"/>
            <person name="Gibbs R.A."/>
            <person name="Weinstock G.M."/>
            <person name="Metzker M.L."/>
            <person name="Muzny D.M."/>
            <person name="Sodergren E.J."/>
            <person name="Scherer S."/>
            <person name="Scott G."/>
            <person name="Steffen D."/>
            <person name="Worley K.C."/>
            <person name="Burch P.E."/>
            <person name="Okwuonu G."/>
            <person name="Hines S."/>
            <person name="Lewis L."/>
            <person name="Deramo C."/>
            <person name="Delgado O."/>
            <person name="Dugan-Rocha S."/>
            <person name="Miner G."/>
            <person name="Morgan M."/>
            <person name="Hawes A."/>
            <person name="Gill R."/>
            <person name="Holt R.A."/>
            <person name="Adams M.D."/>
            <person name="Amanatides P.G."/>
            <person name="Baden-Tillson H."/>
            <person name="Barnstead M."/>
            <person name="Chin S."/>
            <person name="Evans C.A."/>
            <person name="Ferriera S."/>
            <person name="Fosler C."/>
            <person name="Glodek A."/>
            <person name="Gu Z."/>
            <person name="Jennings D."/>
            <person name="Kraft C.L."/>
            <person name="Nguyen T."/>
            <person name="Pfannkoch C.M."/>
            <person name="Sitter C."/>
            <person name="Sutton G.G."/>
            <person name="Venter J.C."/>
            <person name="Woodage T."/>
            <person name="Smith D."/>
            <person name="Lee H.-M."/>
            <person name="Gustafson E."/>
            <person name="Cahill P."/>
            <person name="Kana A."/>
            <person name="Doucette-Stamm L."/>
            <person name="Weinstock K."/>
            <person name="Fechtel K."/>
            <person name="Weiss R.B."/>
            <person name="Dunn D.M."/>
            <person name="Green E.D."/>
            <person name="Blakesley R.W."/>
            <person name="Bouffard G.G."/>
            <person name="De Jong P.J."/>
            <person name="Osoegawa K."/>
            <person name="Zhu B."/>
            <person name="Marra M."/>
            <person name="Schein J."/>
            <person name="Bosdet I."/>
            <person name="Fjell C."/>
            <person name="Jones S."/>
            <person name="Krzywinski M."/>
            <person name="Mathewson C."/>
            <person name="Siddiqui A."/>
            <person name="Wye N."/>
            <person name="McPherson J."/>
            <person name="Zhao S."/>
            <person name="Fraser C.M."/>
            <person name="Shetty J."/>
            <person name="Shatsman S."/>
            <person name="Geer K."/>
            <person name="Chen Y."/>
            <person name="Abramzon S."/>
            <person name="Nierman W.C."/>
            <person name="Havlak P.H."/>
            <person name="Chen R."/>
            <person name="Durbin K.J."/>
            <person name="Egan A."/>
            <person name="Ren Y."/>
            <person name="Song X.-Z."/>
            <person name="Li B."/>
            <person name="Liu Y."/>
            <person name="Qin X."/>
            <person name="Cawley S."/>
            <person name="Cooney A.J."/>
            <person name="D'Souza L.M."/>
            <person name="Martin K."/>
            <person name="Wu J.Q."/>
            <person name="Gonzalez-Garay M.L."/>
            <person name="Jackson A.R."/>
            <person name="Kalafus K.J."/>
            <person name="McLeod M.P."/>
            <person name="Milosavljevic A."/>
            <person name="Virk D."/>
            <person name="Volkov A."/>
            <person name="Wheeler D.A."/>
            <person name="Zhang Z."/>
            <person name="Bailey J.A."/>
            <person name="Eichler E.E."/>
            <person name="Tuzun E."/>
            <person name="Birney E."/>
            <person name="Mongin E."/>
            <person name="Ureta-Vidal A."/>
            <person name="Woodwark C."/>
            <person name="Zdobnov E."/>
            <person name="Bork P."/>
            <person name="Suyama M."/>
            <person name="Torrents D."/>
            <person name="Alexandersson M."/>
            <person name="Trask B.J."/>
            <person name="Young J.M."/>
            <person name="Huang H."/>
            <person name="Wang H."/>
            <person name="Xing H."/>
            <person name="Daniels S."/>
            <person name="Gietzen D."/>
            <person name="Schmidt J."/>
            <person name="Stevens K."/>
            <person name="Vitt U."/>
            <person name="Wingrove J."/>
            <person name="Camara F."/>
            <person name="Mar Alba M."/>
            <person name="Abril J.F."/>
            <person name="Guigo R."/>
            <person name="Smit A."/>
            <person name="Dubchak I."/>
            <person name="Rubin E.M."/>
            <person name="Couronne O."/>
            <person name="Poliakov A."/>
            <person name="Huebner N."/>
            <person name="Ganten D."/>
            <person name="Goesele C."/>
            <person name="Hummel O."/>
            <person name="Kreitler T."/>
            <person name="Lee Y.-A."/>
            <person name="Monti J."/>
            <person name="Schulz H."/>
            <person name="Zimdahl H."/>
            <person name="Himmelbauer H."/>
            <person name="Lehrach H."/>
            <person name="Jacob H.J."/>
            <person name="Bromberg S."/>
            <person name="Gullings-Handley J."/>
            <person name="Jensen-Seaman M.I."/>
            <person name="Kwitek A.E."/>
            <person name="Lazar J."/>
            <person name="Pasko D."/>
            <person name="Tonellato P.J."/>
            <person name="Twigger S."/>
            <person name="Ponting C.P."/>
            <person name="Duarte J.M."/>
            <person name="Rice S."/>
            <person name="Goodstadt L."/>
            <person name="Beatson S.A."/>
            <person name="Emes R.D."/>
            <person name="Winter E.E."/>
            <person name="Webber C."/>
            <person name="Brandt P."/>
            <person name="Nyakatura G."/>
            <person name="Adetobi M."/>
            <person name="Chiaromonte F."/>
            <person name="Elnitski L."/>
            <person name="Eswara P."/>
            <person name="Hardison R.C."/>
            <person name="Hou M."/>
            <person name="Kolbe D."/>
            <person name="Makova K."/>
            <person name="Miller W."/>
            <person name="Nekrutenko A."/>
            <person name="Riemer C."/>
            <person name="Schwartz S."/>
            <person name="Taylor J."/>
            <person name="Yang S."/>
            <person name="Zhang Y."/>
            <person name="Lindpaintner K."/>
            <person name="Andrews T.D."/>
            <person name="Caccamo M."/>
            <person name="Clamp M."/>
            <person name="Clarke L."/>
            <person name="Curwen V."/>
            <person name="Durbin R.M."/>
            <person name="Eyras E."/>
            <person name="Searle S.M."/>
            <person name="Cooper G.M."/>
            <person name="Batzoglou S."/>
            <person name="Brudno M."/>
            <person name="Sidow A."/>
            <person name="Stone E.A."/>
            <person name="Payseur B.A."/>
            <person name="Bourque G."/>
            <person name="Lopez-Otin C."/>
            <person name="Puente X.S."/>
            <person name="Chakrabarti K."/>
            <person name="Chatterji S."/>
            <person name="Dewey C."/>
            <person name="Pachter L."/>
            <person name="Bray N."/>
            <person name="Yap V.B."/>
            <person name="Caspi A."/>
            <person name="Tesler G."/>
            <person name="Pevzner P.A."/>
            <person name="Haussler D."/>
            <person name="Roskin K.M."/>
            <person name="Baertsch R."/>
            <person name="Clawson H."/>
            <person name="Furey T.S."/>
            <person name="Hinrichs A.S."/>
            <person name="Karolchik D."/>
            <person name="Kent W.J."/>
            <person name="Rosenbloom K.R."/>
            <person name="Trumbower H."/>
            <person name="Weirauch M."/>
            <person name="Cooper D.N."/>
            <person name="Stenson P.D."/>
            <person name="Ma B."/>
            <person name="Brent M."/>
            <person name="Arumugam M."/>
            <person name="Shteynberg D."/>
            <person name="Copley R.R."/>
            <person name="Taylor M.S."/>
            <person name="Riethman H."/>
            <person name="Mudunuri U."/>
            <person name="Peterson J."/>
            <person name="Guyer M."/>
            <person name="Felsenfeld A."/>
            <person name="Old S."/>
            <person name="Mockrin S."/>
            <person name="Collins F.S."/>
        </authorList>
    </citation>
    <scope>NUCLEOTIDE SEQUENCE [LARGE SCALE GENOMIC DNA]</scope>
    <source>
        <strain evidence="8">Brown Norway</strain>
    </source>
</reference>
<comment type="function">
    <text evidence="7">Component of the large ribosomal subunit. The ribosome is a large ribonucleoprotein complex responsible for the synthesis of proteins in the cell. Required for the proliferation and viability of hematopoietic cells.</text>
</comment>
<reference evidence="8" key="4">
    <citation type="submission" date="2025-05" db="UniProtKB">
        <authorList>
            <consortium name="Ensembl"/>
        </authorList>
    </citation>
    <scope>IDENTIFICATION</scope>
    <source>
        <strain evidence="8">Brown Norway</strain>
    </source>
</reference>
<comment type="subunit">
    <text evidence="2">Component of the large ribosomal subunit.</text>
</comment>
<protein>
    <recommendedName>
        <fullName evidence="5">Large ribosomal subunit protein eL33</fullName>
    </recommendedName>
    <alternativeName>
        <fullName evidence="6">60S ribosomal protein L35a</fullName>
    </alternativeName>
</protein>
<dbReference type="Proteomes" id="UP000002494">
    <property type="component" value="Chromosome 8"/>
</dbReference>
<reference evidence="9" key="3">
    <citation type="submission" date="2024-01" db="EMBL/GenBank/DDBJ databases">
        <title>GRCr8: a new rat reference genome assembly contstructed from accurate long reads and long range scaffolding.</title>
        <authorList>
            <person name="Doris P.A."/>
            <person name="Kalbfleisch T."/>
            <person name="Li K."/>
            <person name="Howe K."/>
            <person name="Wood J."/>
        </authorList>
    </citation>
    <scope>NUCLEOTIDE SEQUENCE [LARGE SCALE GENOMIC DNA]</scope>
    <source>
        <strain evidence="9">Brown Norway</strain>
    </source>
</reference>
<evidence type="ECO:0000256" key="3">
    <source>
        <dbReference type="ARBA" id="ARBA00022980"/>
    </source>
</evidence>
<dbReference type="SUPFAM" id="SSF50447">
    <property type="entry name" value="Translation proteins"/>
    <property type="match status" value="1"/>
</dbReference>
<evidence type="ECO:0000256" key="7">
    <source>
        <dbReference type="ARBA" id="ARBA00045649"/>
    </source>
</evidence>
<evidence type="ECO:0000256" key="4">
    <source>
        <dbReference type="ARBA" id="ARBA00023274"/>
    </source>
</evidence>
<dbReference type="Gene3D" id="2.40.10.190">
    <property type="entry name" value="translation elongation factor selb, chain A, domain 4"/>
    <property type="match status" value="1"/>
</dbReference>
<evidence type="ECO:0000256" key="2">
    <source>
        <dbReference type="ARBA" id="ARBA00011133"/>
    </source>
</evidence>
<keyword evidence="9" id="KW-1185">Reference proteome</keyword>
<reference evidence="9" key="2">
    <citation type="submission" date="2023-12" db="EMBL/GenBank/DDBJ databases">
        <authorList>
            <consortium name="Genome Reference Consortium"/>
            <person name="Doris P.A."/>
            <person name="Kalbfleisch T."/>
            <person name="Li K."/>
            <person name="Howe K."/>
            <person name="Wood J."/>
        </authorList>
    </citation>
    <scope>NUCLEOTIDE SEQUENCE [LARGE SCALE GENOMIC DNA]</scope>
    <source>
        <strain evidence="9">Brown Norway</strain>
    </source>
</reference>
<dbReference type="InterPro" id="IPR001780">
    <property type="entry name" value="Ribosomal_eL33"/>
</dbReference>
<dbReference type="InterPro" id="IPR009000">
    <property type="entry name" value="Transl_B-barrel_sf"/>
</dbReference>
<evidence type="ECO:0000313" key="8">
    <source>
        <dbReference type="Ensembl" id="ENSRNOP00000106396.1"/>
    </source>
</evidence>
<keyword evidence="3" id="KW-0689">Ribosomal protein</keyword>
<proteinExistence type="inferred from homology"/>
<dbReference type="PANTHER" id="PTHR10902">
    <property type="entry name" value="60S RIBOSOMAL PROTEIN L35A"/>
    <property type="match status" value="1"/>
</dbReference>
<organism evidence="8 9">
    <name type="scientific">Rattus norvegicus</name>
    <name type="common">Rat</name>
    <dbReference type="NCBI Taxonomy" id="10116"/>
    <lineage>
        <taxon>Eukaryota</taxon>
        <taxon>Metazoa</taxon>
        <taxon>Chordata</taxon>
        <taxon>Craniata</taxon>
        <taxon>Vertebrata</taxon>
        <taxon>Euteleostomi</taxon>
        <taxon>Mammalia</taxon>
        <taxon>Eutheria</taxon>
        <taxon>Euarchontoglires</taxon>
        <taxon>Glires</taxon>
        <taxon>Rodentia</taxon>
        <taxon>Myomorpha</taxon>
        <taxon>Muroidea</taxon>
        <taxon>Muridae</taxon>
        <taxon>Murinae</taxon>
        <taxon>Rattus</taxon>
    </lineage>
</organism>